<name>A0AAU7SF96_9HYPH</name>
<accession>A0AAU7SF96</accession>
<gene>
    <name evidence="1" type="ORF">ABOK31_05820</name>
</gene>
<dbReference type="AlphaFoldDB" id="A0AAU7SF96"/>
<reference evidence="1" key="1">
    <citation type="submission" date="2024-06" db="EMBL/GenBank/DDBJ databases">
        <authorList>
            <person name="Li T."/>
            <person name="Gao R."/>
        </authorList>
    </citation>
    <scope>NUCLEOTIDE SEQUENCE</scope>
    <source>
        <strain evidence="1">ZPR4</strain>
    </source>
</reference>
<organism evidence="1">
    <name type="scientific">Rhizobium sp. ZPR4</name>
    <dbReference type="NCBI Taxonomy" id="3158966"/>
    <lineage>
        <taxon>Bacteria</taxon>
        <taxon>Pseudomonadati</taxon>
        <taxon>Pseudomonadota</taxon>
        <taxon>Alphaproteobacteria</taxon>
        <taxon>Hyphomicrobiales</taxon>
        <taxon>Rhizobiaceae</taxon>
        <taxon>Rhizobium/Agrobacterium group</taxon>
        <taxon>Rhizobium</taxon>
    </lineage>
</organism>
<proteinExistence type="predicted"/>
<evidence type="ECO:0000313" key="1">
    <source>
        <dbReference type="EMBL" id="XBU01023.1"/>
    </source>
</evidence>
<protein>
    <submittedName>
        <fullName evidence="1">Uncharacterized protein</fullName>
    </submittedName>
</protein>
<dbReference type="EMBL" id="CP157967">
    <property type="protein sequence ID" value="XBU01023.1"/>
    <property type="molecule type" value="Genomic_DNA"/>
</dbReference>
<dbReference type="RefSeq" id="WP_350019270.1">
    <property type="nucleotide sequence ID" value="NZ_CP157967.1"/>
</dbReference>
<sequence>MSNRANISGPFTREIWVRRDDGDLEYKPWLIFDVSLPDSANRKISAFVSSELERASVFLLNPPSRDEVSKTSGSYCDLENAPATVPPRLLAIDTRKLDMLPTELVNENWYTLGDSVGGISLEKPPTHNAKLATLVNQSSHDILFSPGLLCRIRVPLPNGDAFIFQLAEKNLRTKGVAFYKPIGGHLKYKSRFKSYINDLSLKVKGSTMPQDEGDVSFYVSPTKFERLRTLVLNDINKHKWDHLIDPIDTLQHELLEELGPVNASDGISLLSREELEIAR</sequence>